<keyword evidence="3" id="KW-1185">Reference proteome</keyword>
<dbReference type="Proteomes" id="UP001174934">
    <property type="component" value="Unassembled WGS sequence"/>
</dbReference>
<dbReference type="EMBL" id="JAULSR010000011">
    <property type="protein sequence ID" value="KAK0610084.1"/>
    <property type="molecule type" value="Genomic_DNA"/>
</dbReference>
<sequence>EVSLRVSTVLIEAGIPCISFFDKRRYSFASANSLPTKSAGLISLLYFLLTQLINVLPPQFETELDFDQKQFARLDGTMASITPALDMIQALLTQAPPSLVFVVDGIQAFESQDTVPHLRKLARILREQSKKTVVKVLFTTDGMSRWLGELLKGRERVDASRISQARPWGPSHGFDSLDNLSASSSSPSRG</sequence>
<reference evidence="2" key="1">
    <citation type="submission" date="2023-06" db="EMBL/GenBank/DDBJ databases">
        <title>Genome-scale phylogeny and comparative genomics of the fungal order Sordariales.</title>
        <authorList>
            <consortium name="Lawrence Berkeley National Laboratory"/>
            <person name="Hensen N."/>
            <person name="Bonometti L."/>
            <person name="Westerberg I."/>
            <person name="Brannstrom I.O."/>
            <person name="Guillou S."/>
            <person name="Cros-Aarteil S."/>
            <person name="Calhoun S."/>
            <person name="Haridas S."/>
            <person name="Kuo A."/>
            <person name="Mondo S."/>
            <person name="Pangilinan J."/>
            <person name="Riley R."/>
            <person name="LaButti K."/>
            <person name="Andreopoulos B."/>
            <person name="Lipzen A."/>
            <person name="Chen C."/>
            <person name="Yanf M."/>
            <person name="Daum C."/>
            <person name="Ng V."/>
            <person name="Clum A."/>
            <person name="Steindorff A."/>
            <person name="Ohm R."/>
            <person name="Martin F."/>
            <person name="Silar P."/>
            <person name="Natvig D."/>
            <person name="Lalanne C."/>
            <person name="Gautier V."/>
            <person name="Ament-velasquez S.L."/>
            <person name="Kruys A."/>
            <person name="Hutchinson M.I."/>
            <person name="Powell A.J."/>
            <person name="Barry K."/>
            <person name="Miller A.N."/>
            <person name="Grigoriev I.V."/>
            <person name="Debuchy R."/>
            <person name="Gladieux P."/>
            <person name="Thoren M.H."/>
            <person name="Johannesson H."/>
        </authorList>
    </citation>
    <scope>NUCLEOTIDE SEQUENCE</scope>
    <source>
        <strain evidence="2">SMH3391-2</strain>
    </source>
</reference>
<comment type="caution">
    <text evidence="2">The sequence shown here is derived from an EMBL/GenBank/DDBJ whole genome shotgun (WGS) entry which is preliminary data.</text>
</comment>
<feature type="compositionally biased region" description="Low complexity" evidence="1">
    <location>
        <begin position="176"/>
        <end position="190"/>
    </location>
</feature>
<evidence type="ECO:0000313" key="2">
    <source>
        <dbReference type="EMBL" id="KAK0610084.1"/>
    </source>
</evidence>
<proteinExistence type="predicted"/>
<gene>
    <name evidence="2" type="ORF">B0T17DRAFT_501085</name>
</gene>
<feature type="non-terminal residue" evidence="2">
    <location>
        <position position="1"/>
    </location>
</feature>
<organism evidence="2 3">
    <name type="scientific">Bombardia bombarda</name>
    <dbReference type="NCBI Taxonomy" id="252184"/>
    <lineage>
        <taxon>Eukaryota</taxon>
        <taxon>Fungi</taxon>
        <taxon>Dikarya</taxon>
        <taxon>Ascomycota</taxon>
        <taxon>Pezizomycotina</taxon>
        <taxon>Sordariomycetes</taxon>
        <taxon>Sordariomycetidae</taxon>
        <taxon>Sordariales</taxon>
        <taxon>Lasiosphaeriaceae</taxon>
        <taxon>Bombardia</taxon>
    </lineage>
</organism>
<evidence type="ECO:0000256" key="1">
    <source>
        <dbReference type="SAM" id="MobiDB-lite"/>
    </source>
</evidence>
<feature type="region of interest" description="Disordered" evidence="1">
    <location>
        <begin position="161"/>
        <end position="190"/>
    </location>
</feature>
<evidence type="ECO:0000313" key="3">
    <source>
        <dbReference type="Proteomes" id="UP001174934"/>
    </source>
</evidence>
<dbReference type="AlphaFoldDB" id="A0AA39TK09"/>
<accession>A0AA39TK09</accession>
<protein>
    <submittedName>
        <fullName evidence="2">Uncharacterized protein</fullName>
    </submittedName>
</protein>
<name>A0AA39TK09_9PEZI</name>